<keyword evidence="9" id="KW-0597">Phosphoprotein</keyword>
<comment type="function">
    <text evidence="24">Component of the Wnt-Fzd-LRP5-LRP6 complex that triggers beta-catenin signaling through inducing aggregation of receptor-ligand complexes into ribosome-sized signalosomes. Cell-surface coreceptor of Wnt/beta-catenin signaling, which plays a pivotal role in bone formation. The Wnt-induced Fzd/LRP6 coreceptor complex recruits DVL1 polymers to the plasma membrane which, in turn, recruits the AXIN1/GSK3B-complex to the cell surface promoting the formation of signalosomes and inhibiting AXIN1/GSK3-mediated phosphorylation and destruction of beta-catenin. Required for posterior patterning of the epiblast during gastrulation.</text>
</comment>
<evidence type="ECO:0000256" key="26">
    <source>
        <dbReference type="PROSITE-ProRule" id="PRU00124"/>
    </source>
</evidence>
<dbReference type="GO" id="GO:0045944">
    <property type="term" value="P:positive regulation of transcription by RNA polymerase II"/>
    <property type="evidence" value="ECO:0007669"/>
    <property type="project" value="UniProtKB-ARBA"/>
</dbReference>
<reference evidence="31" key="2">
    <citation type="journal article" date="2007" name="PLoS Biol.">
        <title>Survey sequencing and comparative analysis of the elephant shark (Callorhinchus milii) genome.</title>
        <authorList>
            <person name="Venkatesh B."/>
            <person name="Kirkness E.F."/>
            <person name="Loh Y.H."/>
            <person name="Halpern A.L."/>
            <person name="Lee A.P."/>
            <person name="Johnson J."/>
            <person name="Dandona N."/>
            <person name="Viswanathan L.D."/>
            <person name="Tay A."/>
            <person name="Venter J.C."/>
            <person name="Strausberg R.L."/>
            <person name="Brenner S."/>
        </authorList>
    </citation>
    <scope>NUCLEOTIDE SEQUENCE [LARGE SCALE GENOMIC DNA]</scope>
</reference>
<feature type="repeat" description="LDL-receptor class B" evidence="27">
    <location>
        <begin position="1070"/>
        <end position="1114"/>
    </location>
</feature>
<feature type="repeat" description="LDL-receptor class B" evidence="27">
    <location>
        <begin position="677"/>
        <end position="719"/>
    </location>
</feature>
<evidence type="ECO:0000256" key="15">
    <source>
        <dbReference type="ARBA" id="ARBA00022824"/>
    </source>
</evidence>
<dbReference type="SUPFAM" id="SSF57196">
    <property type="entry name" value="EGF/Laminin"/>
    <property type="match status" value="4"/>
</dbReference>
<dbReference type="PRINTS" id="PR00261">
    <property type="entry name" value="LDLRECEPTOR"/>
</dbReference>
<feature type="repeat" description="LDL-receptor class B" evidence="27">
    <location>
        <begin position="846"/>
        <end position="888"/>
    </location>
</feature>
<dbReference type="Gene3D" id="2.10.25.10">
    <property type="entry name" value="Laminin"/>
    <property type="match status" value="1"/>
</dbReference>
<feature type="region of interest" description="Disordered" evidence="28">
    <location>
        <begin position="1456"/>
        <end position="1485"/>
    </location>
</feature>
<feature type="repeat" description="LDL-receptor class B" evidence="27">
    <location>
        <begin position="720"/>
        <end position="762"/>
    </location>
</feature>
<keyword evidence="22" id="KW-0325">Glycoprotein</keyword>
<keyword evidence="13" id="KW-0732">Signal</keyword>
<dbReference type="GO" id="GO:0048646">
    <property type="term" value="P:anatomical structure formation involved in morphogenesis"/>
    <property type="evidence" value="ECO:0007669"/>
    <property type="project" value="UniProtKB-ARBA"/>
</dbReference>
<keyword evidence="5 25" id="KW-0217">Developmental protein</keyword>
<comment type="caution">
    <text evidence="26">Lacks conserved residue(s) required for the propagation of feature annotation.</text>
</comment>
<reference evidence="30" key="5">
    <citation type="submission" date="2025-09" db="UniProtKB">
        <authorList>
            <consortium name="Ensembl"/>
        </authorList>
    </citation>
    <scope>IDENTIFICATION</scope>
</reference>
<keyword evidence="21 25" id="KW-0675">Receptor</keyword>
<dbReference type="SMART" id="SM00135">
    <property type="entry name" value="LY"/>
    <property type="match status" value="20"/>
</dbReference>
<keyword evidence="7" id="KW-1017">Isopeptide bond</keyword>
<keyword evidence="11 25" id="KW-0879">Wnt signaling pathway</keyword>
<dbReference type="InterPro" id="IPR017049">
    <property type="entry name" value="LRP5/6"/>
</dbReference>
<dbReference type="FunFam" id="4.10.400.10:FF:000016">
    <property type="entry name" value="Low-density lipoprotein receptor-related protein 6"/>
    <property type="match status" value="1"/>
</dbReference>
<keyword evidence="18 25" id="KW-0472">Membrane</keyword>
<feature type="repeat" description="LDL-receptor class B" evidence="27">
    <location>
        <begin position="463"/>
        <end position="504"/>
    </location>
</feature>
<dbReference type="FunFam" id="2.10.25.10:FF:000381">
    <property type="entry name" value="Low-density lipoprotein receptor-related protein 6"/>
    <property type="match status" value="1"/>
</dbReference>
<dbReference type="GO" id="GO:0042813">
    <property type="term" value="F:Wnt receptor activity"/>
    <property type="evidence" value="ECO:0007669"/>
    <property type="project" value="InterPro"/>
</dbReference>
<feature type="repeat" description="LDL-receptor class B" evidence="27">
    <location>
        <begin position="1115"/>
        <end position="1157"/>
    </location>
</feature>
<dbReference type="FunFam" id="2.120.10.30:FF:000241">
    <property type="entry name" value="Low-density lipoprotein receptor-related protein 6"/>
    <property type="match status" value="1"/>
</dbReference>
<feature type="disulfide bond" evidence="26">
    <location>
        <begin position="1334"/>
        <end position="1352"/>
    </location>
</feature>
<evidence type="ECO:0000256" key="18">
    <source>
        <dbReference type="ARBA" id="ARBA00023136"/>
    </source>
</evidence>
<feature type="disulfide bond" evidence="26">
    <location>
        <begin position="1327"/>
        <end position="1339"/>
    </location>
</feature>
<evidence type="ECO:0000256" key="22">
    <source>
        <dbReference type="ARBA" id="ARBA00023180"/>
    </source>
</evidence>
<protein>
    <recommendedName>
        <fullName evidence="25">Low-density lipoprotein receptor-related protein</fullName>
    </recommendedName>
</protein>
<keyword evidence="19" id="KW-0564">Palmitate</keyword>
<reference evidence="30" key="4">
    <citation type="submission" date="2025-08" db="UniProtKB">
        <authorList>
            <consortium name="Ensembl"/>
        </authorList>
    </citation>
    <scope>IDENTIFICATION</scope>
</reference>
<dbReference type="GO" id="GO:0005783">
    <property type="term" value="C:endoplasmic reticulum"/>
    <property type="evidence" value="ECO:0007669"/>
    <property type="project" value="UniProtKB-SubCell"/>
</dbReference>
<sequence length="1610" mass="180843">TVRPCLRPPPARSQAPPLLSALRCAPLLLFANRRDLRLVNAAAGKTNATVVVAGLEDAAAVDFIFSEELIYWTDVSEEAIKLIFLNQTGNTQNVVISGLVSPDGLACDWLGKKLYWTDSETNRIEVANLDGSLRKVLFWQDLDQPRAITLDPARGYMYWTDWGEVPKIERAGMDGTTRSVIIDNNIYWPNGLTLDYEDEKLYWADAKLSFIHRSDFDGTFRQVVVEGSLPHPFALTLFGDTLYWTDWNTHSIHACNKYTGQERREVHSNIFSPMDIHVFNQQRQPNATNPCGTSNGGCSHLCLMSPIKPFYRCACPTGVQLLKDGTTCKDGASELLLLARRTDLRRISLDTPDFTDVVLQLDDIRHAIAIDYDPVEGYIYWTDDEVRAIRRSYLDGSASQFVVTSQINHPDGIAVDWVARNLYWTDTGTDRIEVTRLNGTMRKILISEDLDEPRAIVLDPMYMYWTDWGEIPKIERASLDGTDRVVLVNTSLGWPNGLALDYEERKMYWGDAKTDKIEVMNCDGTGRHVLVEDKLPHIFGFTLLGDYIYWTDWQRRSIERVQKRSAEREIIIDQLPDLMGLKATGVHRILGTNPCADDNGGCSHLCLYRPQGVRCACPIGLELIRDMKTCIVPEAFLLFSRRADIRRISLETNNNNVAIPLTGVKEASALDFDVTDNRIYWTDISLKTISRAFMNGSALEHVVEFGLDYPEGMAVDWLGKNLYWADTGTNRIEVARLDGQHRQVLVWKDLDSPRALALDPAEGFMYWTEWGGKPKIDRAAMDGTGRITLVPNVGRANGLTIDYAERRLYWTDLDTSLIESSNMLGLDREVIADDLPHPFGLTQYQDYIYWTDWSRRSIERANKTSGQNRTIIQGHLDYVMDILVFHSSRQGGWNECASSNGHCSHLCLAVPNVGYVCGCPAHFYLNTDNKTCSPPTSFLLFSQKNAINRMVIDEQQSPDIILPIHSLRNVRAIDYDPVHKHLYWIDSRQNVIRRAQEDGTEVFVTSTIPNQNLDMQPYDLSIDVYSRYIYWTCEATNVINVTRLDGKPIGVVLRGEQDKPRAIIVNPERGYMYFTNLQDRSPRIERAALDGTEREVLFFSGLSKPVALAIDNKIGKLFWADSDLRRIESSDLSGANRIVLEDANILQPVGLTVFGSHLYWIDRQQQMIERIEKMNGNSRTKIQARIAQLSDIHAVKDLDLEEFAEHPCTQDNGGCSHICIVKGDGTTRCSCPVHLVLLQDELSCGEPPTCAPDHFTCATGEIDCIPLAWRCDGYPECDDQSDEQNCPVCSDSQFQCASGQCIEVAFRCNGETNCQDQSDEQKCEVLCPVDQFRCANGQCIAKHKKCDHNNDCTDNSDEVACYPTEEPTPQPTNTIGSIIGVILSVFVIGAMYFICQRVLCPRMKGDGETMTNDFVVHGSASVPLGYVPHTNSLPGSLQGKDDPCCRSVMSSLSIMGGSSGPPYDRAHVTGASSSSSSSTKGTYFPPMLNPPPSPATERSHYTMEFGYSSNSPSTHRSYRPYAYRNFAPPTTPCSTDVCDSDYTPGRRMAMTKCYSDLNYDSEPFPPPPTPRSQYLSAEENYESCPPSPYTERSYSHHLYPPPPSPCTDSS</sequence>
<feature type="repeat" description="LDL-receptor class B" evidence="27">
    <location>
        <begin position="155"/>
        <end position="198"/>
    </location>
</feature>
<dbReference type="FunFam" id="2.120.10.30:FF:000017">
    <property type="entry name" value="Low-density lipoprotein receptor-related protein 6"/>
    <property type="match status" value="1"/>
</dbReference>
<dbReference type="InterPro" id="IPR036055">
    <property type="entry name" value="LDL_receptor-like_sf"/>
</dbReference>
<dbReference type="GO" id="GO:0043009">
    <property type="term" value="P:chordate embryonic development"/>
    <property type="evidence" value="ECO:0007669"/>
    <property type="project" value="UniProtKB-ARBA"/>
</dbReference>
<keyword evidence="14" id="KW-0677">Repeat</keyword>
<dbReference type="InterPro" id="IPR050778">
    <property type="entry name" value="Cueball_EGF_LRP_Nidogen"/>
</dbReference>
<dbReference type="PIRSF" id="PIRSF036314">
    <property type="entry name" value="LDL_recpt-rel_p5/6"/>
    <property type="match status" value="1"/>
</dbReference>
<keyword evidence="15" id="KW-0256">Endoplasmic reticulum</keyword>
<proteinExistence type="inferred from homology"/>
<dbReference type="SUPFAM" id="SSF63825">
    <property type="entry name" value="YWTD domain"/>
    <property type="match status" value="4"/>
</dbReference>
<reference evidence="31" key="3">
    <citation type="journal article" date="2014" name="Nature">
        <title>Elephant shark genome provides unique insights into gnathostome evolution.</title>
        <authorList>
            <consortium name="International Elephant Shark Genome Sequencing Consortium"/>
            <person name="Venkatesh B."/>
            <person name="Lee A.P."/>
            <person name="Ravi V."/>
            <person name="Maurya A.K."/>
            <person name="Lian M.M."/>
            <person name="Swann J.B."/>
            <person name="Ohta Y."/>
            <person name="Flajnik M.F."/>
            <person name="Sutoh Y."/>
            <person name="Kasahara M."/>
            <person name="Hoon S."/>
            <person name="Gangu V."/>
            <person name="Roy S.W."/>
            <person name="Irimia M."/>
            <person name="Korzh V."/>
            <person name="Kondrychyn I."/>
            <person name="Lim Z.W."/>
            <person name="Tay B.H."/>
            <person name="Tohari S."/>
            <person name="Kong K.W."/>
            <person name="Ho S."/>
            <person name="Lorente-Galdos B."/>
            <person name="Quilez J."/>
            <person name="Marques-Bonet T."/>
            <person name="Raney B.J."/>
            <person name="Ingham P.W."/>
            <person name="Tay A."/>
            <person name="Hillier L.W."/>
            <person name="Minx P."/>
            <person name="Boehm T."/>
            <person name="Wilson R.K."/>
            <person name="Brenner S."/>
            <person name="Warren W.C."/>
        </authorList>
    </citation>
    <scope>NUCLEOTIDE SEQUENCE [LARGE SCALE GENOMIC DNA]</scope>
</reference>
<feature type="region of interest" description="Disordered" evidence="28">
    <location>
        <begin position="1560"/>
        <end position="1610"/>
    </location>
</feature>
<comment type="subcellular location">
    <subcellularLocation>
        <location evidence="2">Cell membrane</location>
        <topology evidence="2">Single-pass type I membrane protein</topology>
    </subcellularLocation>
    <subcellularLocation>
        <location evidence="1">Endoplasmic reticulum</location>
    </subcellularLocation>
    <subcellularLocation>
        <location evidence="3">Membrane raft</location>
    </subcellularLocation>
</comment>
<evidence type="ECO:0000256" key="21">
    <source>
        <dbReference type="ARBA" id="ARBA00023170"/>
    </source>
</evidence>
<evidence type="ECO:0000256" key="17">
    <source>
        <dbReference type="ARBA" id="ARBA00022989"/>
    </source>
</evidence>
<dbReference type="GO" id="GO:0009888">
    <property type="term" value="P:tissue development"/>
    <property type="evidence" value="ECO:0007669"/>
    <property type="project" value="UniProtKB-ARBA"/>
</dbReference>
<dbReference type="GO" id="GO:0030901">
    <property type="term" value="P:midbrain development"/>
    <property type="evidence" value="ECO:0007669"/>
    <property type="project" value="UniProtKB-ARBA"/>
</dbReference>
<dbReference type="SUPFAM" id="SSF57424">
    <property type="entry name" value="LDL receptor-like module"/>
    <property type="match status" value="3"/>
</dbReference>
<dbReference type="Pfam" id="PF00058">
    <property type="entry name" value="Ldl_recept_b"/>
    <property type="match status" value="10"/>
</dbReference>
<dbReference type="PROSITE" id="PS01209">
    <property type="entry name" value="LDLRA_1"/>
    <property type="match status" value="2"/>
</dbReference>
<dbReference type="Gene3D" id="2.120.10.30">
    <property type="entry name" value="TolB, C-terminal domain"/>
    <property type="match status" value="4"/>
</dbReference>
<dbReference type="CDD" id="cd00112">
    <property type="entry name" value="LDLa"/>
    <property type="match status" value="3"/>
</dbReference>
<keyword evidence="17 25" id="KW-1133">Transmembrane helix</keyword>
<keyword evidence="20 26" id="KW-1015">Disulfide bond</keyword>
<reference evidence="31" key="1">
    <citation type="journal article" date="2006" name="Science">
        <title>Ancient noncoding elements conserved in the human genome.</title>
        <authorList>
            <person name="Venkatesh B."/>
            <person name="Kirkness E.F."/>
            <person name="Loh Y.H."/>
            <person name="Halpern A.L."/>
            <person name="Lee A.P."/>
            <person name="Johnson J."/>
            <person name="Dandona N."/>
            <person name="Viswanathan L.D."/>
            <person name="Tay A."/>
            <person name="Venter J.C."/>
            <person name="Strausberg R.L."/>
            <person name="Brenner S."/>
        </authorList>
    </citation>
    <scope>NUCLEOTIDE SEQUENCE [LARGE SCALE GENOMIC DNA]</scope>
</reference>
<dbReference type="InterPro" id="IPR011042">
    <property type="entry name" value="6-blade_b-propeller_TolB-like"/>
</dbReference>
<evidence type="ECO:0000256" key="3">
    <source>
        <dbReference type="ARBA" id="ARBA00004285"/>
    </source>
</evidence>
<dbReference type="GO" id="GO:0071542">
    <property type="term" value="P:dopaminergic neuron differentiation"/>
    <property type="evidence" value="ECO:0007669"/>
    <property type="project" value="UniProtKB-ARBA"/>
</dbReference>
<evidence type="ECO:0000256" key="13">
    <source>
        <dbReference type="ARBA" id="ARBA00022729"/>
    </source>
</evidence>
<evidence type="ECO:0000256" key="4">
    <source>
        <dbReference type="ARBA" id="ARBA00009939"/>
    </source>
</evidence>
<evidence type="ECO:0000256" key="9">
    <source>
        <dbReference type="ARBA" id="ARBA00022553"/>
    </source>
</evidence>
<dbReference type="InterPro" id="IPR023415">
    <property type="entry name" value="LDLR_class-A_CS"/>
</dbReference>
<dbReference type="PANTHER" id="PTHR46513:SF40">
    <property type="entry name" value="LOW-DENSITY LIPOPROTEIN RECEPTOR-RELATED PROTEIN 6"/>
    <property type="match status" value="1"/>
</dbReference>
<dbReference type="PROSITE" id="PS51120">
    <property type="entry name" value="LDLRB"/>
    <property type="match status" value="15"/>
</dbReference>
<dbReference type="PROSITE" id="PS50068">
    <property type="entry name" value="LDLRA_2"/>
    <property type="match status" value="3"/>
</dbReference>
<keyword evidence="12 25" id="KW-0812">Transmembrane</keyword>
<evidence type="ECO:0000256" key="14">
    <source>
        <dbReference type="ARBA" id="ARBA00022737"/>
    </source>
</evidence>
<dbReference type="InterPro" id="IPR000742">
    <property type="entry name" value="EGF"/>
</dbReference>
<evidence type="ECO:0000256" key="2">
    <source>
        <dbReference type="ARBA" id="ARBA00004251"/>
    </source>
</evidence>
<dbReference type="InterPro" id="IPR002172">
    <property type="entry name" value="LDrepeatLR_classA_rpt"/>
</dbReference>
<keyword evidence="6" id="KW-1003">Cell membrane</keyword>
<evidence type="ECO:0000256" key="23">
    <source>
        <dbReference type="ARBA" id="ARBA00023288"/>
    </source>
</evidence>
<keyword evidence="10" id="KW-0254">Endocytosis</keyword>
<feature type="disulfide bond" evidence="26">
    <location>
        <begin position="1289"/>
        <end position="1301"/>
    </location>
</feature>
<dbReference type="Pfam" id="PF14670">
    <property type="entry name" value="FXa_inhibition"/>
    <property type="match status" value="4"/>
</dbReference>
<dbReference type="GO" id="GO:0019534">
    <property type="term" value="F:toxin transmembrane transporter activity"/>
    <property type="evidence" value="ECO:0007669"/>
    <property type="project" value="UniProtKB-ARBA"/>
</dbReference>
<evidence type="ECO:0000256" key="28">
    <source>
        <dbReference type="SAM" id="MobiDB-lite"/>
    </source>
</evidence>
<evidence type="ECO:0000259" key="29">
    <source>
        <dbReference type="SMART" id="SM00181"/>
    </source>
</evidence>
<evidence type="ECO:0000256" key="7">
    <source>
        <dbReference type="ARBA" id="ARBA00022499"/>
    </source>
</evidence>
<feature type="disulfide bond" evidence="26">
    <location>
        <begin position="1308"/>
        <end position="1323"/>
    </location>
</feature>
<dbReference type="GO" id="GO:0060070">
    <property type="term" value="P:canonical Wnt signaling pathway"/>
    <property type="evidence" value="ECO:0007669"/>
    <property type="project" value="InterPro"/>
</dbReference>
<feature type="repeat" description="LDL-receptor class B" evidence="27">
    <location>
        <begin position="1027"/>
        <end position="1069"/>
    </location>
</feature>
<evidence type="ECO:0000256" key="27">
    <source>
        <dbReference type="PROSITE-ProRule" id="PRU00461"/>
    </source>
</evidence>
<feature type="repeat" description="LDL-receptor class B" evidence="27">
    <location>
        <begin position="763"/>
        <end position="805"/>
    </location>
</feature>
<feature type="disulfide bond" evidence="26">
    <location>
        <begin position="1296"/>
        <end position="1314"/>
    </location>
</feature>
<feature type="repeat" description="LDL-receptor class B" evidence="27">
    <location>
        <begin position="377"/>
        <end position="419"/>
    </location>
</feature>
<evidence type="ECO:0000256" key="8">
    <source>
        <dbReference type="ARBA" id="ARBA00022536"/>
    </source>
</evidence>
<feature type="repeat" description="LDL-receptor class B" evidence="27">
    <location>
        <begin position="199"/>
        <end position="241"/>
    </location>
</feature>
<dbReference type="GO" id="GO:0042981">
    <property type="term" value="P:regulation of apoptotic process"/>
    <property type="evidence" value="ECO:0007669"/>
    <property type="project" value="UniProtKB-ARBA"/>
</dbReference>
<dbReference type="SMART" id="SM00181">
    <property type="entry name" value="EGF"/>
    <property type="match status" value="4"/>
</dbReference>
<evidence type="ECO:0000256" key="11">
    <source>
        <dbReference type="ARBA" id="ARBA00022687"/>
    </source>
</evidence>
<feature type="repeat" description="LDL-receptor class B" evidence="27">
    <location>
        <begin position="420"/>
        <end position="462"/>
    </location>
</feature>
<accession>A0A4W3HZT8</accession>
<keyword evidence="8" id="KW-0245">EGF-like domain</keyword>
<evidence type="ECO:0000256" key="12">
    <source>
        <dbReference type="ARBA" id="ARBA00022692"/>
    </source>
</evidence>
<feature type="domain" description="EGF-like" evidence="29">
    <location>
        <begin position="594"/>
        <end position="631"/>
    </location>
</feature>
<evidence type="ECO:0000256" key="16">
    <source>
        <dbReference type="ARBA" id="ARBA00022843"/>
    </source>
</evidence>
<feature type="transmembrane region" description="Helical" evidence="25">
    <location>
        <begin position="1375"/>
        <end position="1395"/>
    </location>
</feature>
<comment type="similarity">
    <text evidence="4 25">Belongs to the LDLR family.</text>
</comment>
<dbReference type="Pfam" id="PF00057">
    <property type="entry name" value="Ldl_recept_a"/>
    <property type="match status" value="3"/>
</dbReference>
<dbReference type="GO" id="GO:0005886">
    <property type="term" value="C:plasma membrane"/>
    <property type="evidence" value="ECO:0007669"/>
    <property type="project" value="UniProtKB-SubCell"/>
</dbReference>
<feature type="domain" description="EGF-like" evidence="29">
    <location>
        <begin position="290"/>
        <end position="329"/>
    </location>
</feature>
<feature type="domain" description="EGF-like" evidence="29">
    <location>
        <begin position="895"/>
        <end position="933"/>
    </location>
</feature>
<evidence type="ECO:0000256" key="19">
    <source>
        <dbReference type="ARBA" id="ARBA00023139"/>
    </source>
</evidence>
<evidence type="ECO:0000256" key="6">
    <source>
        <dbReference type="ARBA" id="ARBA00022475"/>
    </source>
</evidence>
<evidence type="ECO:0000256" key="20">
    <source>
        <dbReference type="ARBA" id="ARBA00023157"/>
    </source>
</evidence>
<keyword evidence="16" id="KW-0832">Ubl conjugation</keyword>
<evidence type="ECO:0000256" key="1">
    <source>
        <dbReference type="ARBA" id="ARBA00004240"/>
    </source>
</evidence>
<dbReference type="Ensembl" id="ENSCMIT00000020806.1">
    <property type="protein sequence ID" value="ENSCMIP00000020432.1"/>
    <property type="gene ID" value="ENSCMIG00000009315.1"/>
</dbReference>
<evidence type="ECO:0000256" key="10">
    <source>
        <dbReference type="ARBA" id="ARBA00022583"/>
    </source>
</evidence>
<dbReference type="GO" id="GO:0045121">
    <property type="term" value="C:membrane raft"/>
    <property type="evidence" value="ECO:0007669"/>
    <property type="project" value="UniProtKB-SubCell"/>
</dbReference>
<feature type="domain" description="EGF-like" evidence="29">
    <location>
        <begin position="1207"/>
        <end position="1245"/>
    </location>
</feature>
<dbReference type="FunFam" id="4.10.400.10:FF:000074">
    <property type="entry name" value="low-density lipoprotein receptor-related protein 6"/>
    <property type="match status" value="1"/>
</dbReference>
<feature type="compositionally biased region" description="Pro residues" evidence="28">
    <location>
        <begin position="1599"/>
        <end position="1610"/>
    </location>
</feature>
<evidence type="ECO:0000313" key="31">
    <source>
        <dbReference type="Proteomes" id="UP000314986"/>
    </source>
</evidence>
<dbReference type="SMART" id="SM00192">
    <property type="entry name" value="LDLa"/>
    <property type="match status" value="3"/>
</dbReference>
<dbReference type="PANTHER" id="PTHR46513">
    <property type="entry name" value="VITELLOGENIN RECEPTOR-LIKE PROTEIN-RELATED-RELATED"/>
    <property type="match status" value="1"/>
</dbReference>
<evidence type="ECO:0000256" key="5">
    <source>
        <dbReference type="ARBA" id="ARBA00022473"/>
    </source>
</evidence>
<organism evidence="30 31">
    <name type="scientific">Callorhinchus milii</name>
    <name type="common">Ghost shark</name>
    <dbReference type="NCBI Taxonomy" id="7868"/>
    <lineage>
        <taxon>Eukaryota</taxon>
        <taxon>Metazoa</taxon>
        <taxon>Chordata</taxon>
        <taxon>Craniata</taxon>
        <taxon>Vertebrata</taxon>
        <taxon>Chondrichthyes</taxon>
        <taxon>Holocephali</taxon>
        <taxon>Chimaeriformes</taxon>
        <taxon>Callorhinchidae</taxon>
        <taxon>Callorhinchus</taxon>
    </lineage>
</organism>
<dbReference type="FunFam" id="2.120.10.30:FF:000001">
    <property type="entry name" value="Low-density lipoprotein receptor-related protein 6"/>
    <property type="match status" value="2"/>
</dbReference>
<dbReference type="GO" id="GO:0005769">
    <property type="term" value="C:early endosome"/>
    <property type="evidence" value="ECO:0007669"/>
    <property type="project" value="UniProtKB-ARBA"/>
</dbReference>
<keyword evidence="31" id="KW-1185">Reference proteome</keyword>
<feature type="disulfide bond" evidence="26">
    <location>
        <begin position="1271"/>
        <end position="1286"/>
    </location>
</feature>
<name>A0A4W3HZT8_CALMI</name>
<evidence type="ECO:0000313" key="30">
    <source>
        <dbReference type="Ensembl" id="ENSCMIP00000020432.1"/>
    </source>
</evidence>
<feature type="repeat" description="LDL-receptor class B" evidence="27">
    <location>
        <begin position="112"/>
        <end position="154"/>
    </location>
</feature>
<dbReference type="InterPro" id="IPR000033">
    <property type="entry name" value="LDLR_classB_rpt"/>
</dbReference>
<keyword evidence="23" id="KW-0449">Lipoprotein</keyword>
<feature type="repeat" description="LDL-receptor class B" evidence="27">
    <location>
        <begin position="505"/>
        <end position="547"/>
    </location>
</feature>
<evidence type="ECO:0000256" key="25">
    <source>
        <dbReference type="PIRNR" id="PIRNR036314"/>
    </source>
</evidence>
<dbReference type="Gene3D" id="4.10.400.10">
    <property type="entry name" value="Low-density Lipoprotein Receptor"/>
    <property type="match status" value="3"/>
</dbReference>
<comment type="subunit">
    <text evidence="25">Homodimer; disulfide-linked. Forms phosphorylated oligomer aggregates on Wnt-signaling.</text>
</comment>
<dbReference type="GO" id="GO:0017147">
    <property type="term" value="F:Wnt-protein binding"/>
    <property type="evidence" value="ECO:0007669"/>
    <property type="project" value="UniProtKB-UniRule"/>
</dbReference>
<dbReference type="GO" id="GO:0006897">
    <property type="term" value="P:endocytosis"/>
    <property type="evidence" value="ECO:0007669"/>
    <property type="project" value="UniProtKB-KW"/>
</dbReference>
<feature type="repeat" description="LDL-receptor class B" evidence="27">
    <location>
        <begin position="68"/>
        <end position="111"/>
    </location>
</feature>
<feature type="disulfide bond" evidence="26">
    <location>
        <begin position="1346"/>
        <end position="1361"/>
    </location>
</feature>
<dbReference type="Proteomes" id="UP000314986">
    <property type="component" value="Unassembled WGS sequence"/>
</dbReference>
<evidence type="ECO:0000256" key="24">
    <source>
        <dbReference type="ARBA" id="ARBA00057392"/>
    </source>
</evidence>
<dbReference type="GeneTree" id="ENSGT00940000158990"/>